<dbReference type="GO" id="GO:0055085">
    <property type="term" value="P:transmembrane transport"/>
    <property type="evidence" value="ECO:0007669"/>
    <property type="project" value="InterPro"/>
</dbReference>
<dbReference type="InterPro" id="IPR037294">
    <property type="entry name" value="ABC_BtuC-like"/>
</dbReference>
<feature type="transmembrane region" description="Helical" evidence="9">
    <location>
        <begin position="225"/>
        <end position="243"/>
    </location>
</feature>
<evidence type="ECO:0000256" key="1">
    <source>
        <dbReference type="ARBA" id="ARBA00004141"/>
    </source>
</evidence>
<dbReference type="Pfam" id="PF00950">
    <property type="entry name" value="ABC-3"/>
    <property type="match status" value="1"/>
</dbReference>
<dbReference type="FunFam" id="1.10.3470.10:FF:000003">
    <property type="entry name" value="Iron ABC transporter permease SitD"/>
    <property type="match status" value="1"/>
</dbReference>
<sequence length="296" mass="31446">MENISFFLEAVGKYQYLQNALLAGILVGIICGMVGCFIILRGMALMGDAISHAVLPGVVIAYLLGASFFIGAMITGVLTAVAIGYVSQNSRIKHDSSIGIMFTAAFALGIVLITYNRGSGVDLWHILFGNVLAVGTSDLWMTIGIGMAVIALILLFYKQLLISTFDPTMAQAIGLPTKLIHYLLMIILTLVTVASLQSVGIVLVVAMLITPGATAYLLTDRLPVMLGLASLFGVISAIVGVYGSFIYDVATGASIVLVASVLFVIAFLFSPKQGIVVRSFRTKMANRNKARDRTAV</sequence>
<dbReference type="GO" id="GO:0043190">
    <property type="term" value="C:ATP-binding cassette (ABC) transporter complex"/>
    <property type="evidence" value="ECO:0007669"/>
    <property type="project" value="InterPro"/>
</dbReference>
<evidence type="ECO:0000256" key="5">
    <source>
        <dbReference type="ARBA" id="ARBA00023136"/>
    </source>
</evidence>
<feature type="transmembrane region" description="Helical" evidence="9">
    <location>
        <begin position="20"/>
        <end position="40"/>
    </location>
</feature>
<dbReference type="GO" id="GO:0071281">
    <property type="term" value="P:cellular response to iron ion"/>
    <property type="evidence" value="ECO:0007669"/>
    <property type="project" value="UniProtKB-ARBA"/>
</dbReference>
<evidence type="ECO:0000256" key="6">
    <source>
        <dbReference type="ARBA" id="ARBA00057828"/>
    </source>
</evidence>
<evidence type="ECO:0000256" key="7">
    <source>
        <dbReference type="ARBA" id="ARBA00073179"/>
    </source>
</evidence>
<keyword evidence="3 8" id="KW-0812">Transmembrane</keyword>
<keyword evidence="4 9" id="KW-1133">Transmembrane helix</keyword>
<evidence type="ECO:0000256" key="2">
    <source>
        <dbReference type="ARBA" id="ARBA00008034"/>
    </source>
</evidence>
<comment type="subcellular location">
    <subcellularLocation>
        <location evidence="8">Cell membrane</location>
        <topology evidence="8">Multi-pass membrane protein</topology>
    </subcellularLocation>
    <subcellularLocation>
        <location evidence="1">Membrane</location>
        <topology evidence="1">Multi-pass membrane protein</topology>
    </subcellularLocation>
</comment>
<dbReference type="RefSeq" id="WP_035346059.1">
    <property type="nucleotide sequence ID" value="NZ_BAUU01000025.1"/>
</dbReference>
<dbReference type="PANTHER" id="PTHR30477:SF13">
    <property type="entry name" value="IRON TRANSPORT SYSTEM MEMBRANE PROTEIN HI_0360-RELATED"/>
    <property type="match status" value="1"/>
</dbReference>
<name>W4QJ06_9BACI</name>
<gene>
    <name evidence="10" type="ORF">JCM9152_3387</name>
</gene>
<dbReference type="PANTHER" id="PTHR30477">
    <property type="entry name" value="ABC-TRANSPORTER METAL-BINDING PROTEIN"/>
    <property type="match status" value="1"/>
</dbReference>
<dbReference type="OrthoDB" id="9788905at2"/>
<protein>
    <recommendedName>
        <fullName evidence="7">Manganese transport system membrane protein MntC</fullName>
    </recommendedName>
</protein>
<keyword evidence="11" id="KW-1185">Reference proteome</keyword>
<evidence type="ECO:0000313" key="10">
    <source>
        <dbReference type="EMBL" id="GAE31892.1"/>
    </source>
</evidence>
<keyword evidence="8" id="KW-0813">Transport</keyword>
<keyword evidence="5 9" id="KW-0472">Membrane</keyword>
<feature type="transmembrane region" description="Helical" evidence="9">
    <location>
        <begin position="249"/>
        <end position="269"/>
    </location>
</feature>
<dbReference type="InterPro" id="IPR001626">
    <property type="entry name" value="ABC_TroCD"/>
</dbReference>
<comment type="similarity">
    <text evidence="2 8">Belongs to the ABC-3 integral membrane protein family.</text>
</comment>
<evidence type="ECO:0000256" key="8">
    <source>
        <dbReference type="RuleBase" id="RU003943"/>
    </source>
</evidence>
<organism evidence="10 11">
    <name type="scientific">Halalkalibacter hemicellulosilyticusJCM 9152</name>
    <dbReference type="NCBI Taxonomy" id="1236971"/>
    <lineage>
        <taxon>Bacteria</taxon>
        <taxon>Bacillati</taxon>
        <taxon>Bacillota</taxon>
        <taxon>Bacilli</taxon>
        <taxon>Bacillales</taxon>
        <taxon>Bacillaceae</taxon>
        <taxon>Halalkalibacter</taxon>
    </lineage>
</organism>
<feature type="transmembrane region" description="Helical" evidence="9">
    <location>
        <begin position="60"/>
        <end position="86"/>
    </location>
</feature>
<feature type="transmembrane region" description="Helical" evidence="9">
    <location>
        <begin position="169"/>
        <end position="193"/>
    </location>
</feature>
<dbReference type="GO" id="GO:0010043">
    <property type="term" value="P:response to zinc ion"/>
    <property type="evidence" value="ECO:0007669"/>
    <property type="project" value="TreeGrafter"/>
</dbReference>
<evidence type="ECO:0000256" key="4">
    <source>
        <dbReference type="ARBA" id="ARBA00022989"/>
    </source>
</evidence>
<comment type="caution">
    <text evidence="10">The sequence shown here is derived from an EMBL/GenBank/DDBJ whole genome shotgun (WGS) entry which is preliminary data.</text>
</comment>
<dbReference type="EMBL" id="BAUU01000025">
    <property type="protein sequence ID" value="GAE31892.1"/>
    <property type="molecule type" value="Genomic_DNA"/>
</dbReference>
<dbReference type="AlphaFoldDB" id="W4QJ06"/>
<evidence type="ECO:0000313" key="11">
    <source>
        <dbReference type="Proteomes" id="UP000018895"/>
    </source>
</evidence>
<evidence type="ECO:0000256" key="9">
    <source>
        <dbReference type="SAM" id="Phobius"/>
    </source>
</evidence>
<proteinExistence type="inferred from homology"/>
<dbReference type="Gene3D" id="1.10.3470.10">
    <property type="entry name" value="ABC transporter involved in vitamin B12 uptake, BtuC"/>
    <property type="match status" value="1"/>
</dbReference>
<dbReference type="Proteomes" id="UP000018895">
    <property type="component" value="Unassembled WGS sequence"/>
</dbReference>
<reference evidence="10" key="1">
    <citation type="journal article" date="2014" name="Genome Announc.">
        <title>Draft Genome Sequences of Three Alkaliphilic Bacillus Strains, Bacillus wakoensis JCM 9140T, Bacillus akibai JCM 9157T, and Bacillus hemicellulosilyticus JCM 9152T.</title>
        <authorList>
            <person name="Yuki M."/>
            <person name="Oshima K."/>
            <person name="Suda W."/>
            <person name="Oshida Y."/>
            <person name="Kitamura K."/>
            <person name="Iida T."/>
            <person name="Hattori M."/>
            <person name="Ohkuma M."/>
        </authorList>
    </citation>
    <scope>NUCLEOTIDE SEQUENCE [LARGE SCALE GENOMIC DNA]</scope>
    <source>
        <strain evidence="10">JCM 9152</strain>
    </source>
</reference>
<evidence type="ECO:0000256" key="3">
    <source>
        <dbReference type="ARBA" id="ARBA00022692"/>
    </source>
</evidence>
<feature type="transmembrane region" description="Helical" evidence="9">
    <location>
        <begin position="98"/>
        <end position="115"/>
    </location>
</feature>
<dbReference type="CDD" id="cd06550">
    <property type="entry name" value="TM_ABC_iron-siderophores_like"/>
    <property type="match status" value="1"/>
</dbReference>
<dbReference type="SUPFAM" id="SSF81345">
    <property type="entry name" value="ABC transporter involved in vitamin B12 uptake, BtuC"/>
    <property type="match status" value="1"/>
</dbReference>
<comment type="function">
    <text evidence="6">This protein is probably a component of a manganese permease, a binding protein-dependent, ATP-driven transport system.</text>
</comment>
<feature type="transmembrane region" description="Helical" evidence="9">
    <location>
        <begin position="199"/>
        <end position="218"/>
    </location>
</feature>
<dbReference type="STRING" id="1236971.JCM9152_3387"/>
<feature type="transmembrane region" description="Helical" evidence="9">
    <location>
        <begin position="139"/>
        <end position="157"/>
    </location>
</feature>
<accession>W4QJ06</accession>